<dbReference type="AlphaFoldDB" id="A0A5N6MPX9"/>
<name>A0A5N6MPX9_9ASTR</name>
<organism evidence="1 2">
    <name type="scientific">Mikania micrantha</name>
    <name type="common">bitter vine</name>
    <dbReference type="NCBI Taxonomy" id="192012"/>
    <lineage>
        <taxon>Eukaryota</taxon>
        <taxon>Viridiplantae</taxon>
        <taxon>Streptophyta</taxon>
        <taxon>Embryophyta</taxon>
        <taxon>Tracheophyta</taxon>
        <taxon>Spermatophyta</taxon>
        <taxon>Magnoliopsida</taxon>
        <taxon>eudicotyledons</taxon>
        <taxon>Gunneridae</taxon>
        <taxon>Pentapetalae</taxon>
        <taxon>asterids</taxon>
        <taxon>campanulids</taxon>
        <taxon>Asterales</taxon>
        <taxon>Asteraceae</taxon>
        <taxon>Asteroideae</taxon>
        <taxon>Heliantheae alliance</taxon>
        <taxon>Eupatorieae</taxon>
        <taxon>Mikania</taxon>
    </lineage>
</organism>
<reference evidence="1 2" key="1">
    <citation type="submission" date="2019-05" db="EMBL/GenBank/DDBJ databases">
        <title>Mikania micrantha, genome provides insights into the molecular mechanism of rapid growth.</title>
        <authorList>
            <person name="Liu B."/>
        </authorList>
    </citation>
    <scope>NUCLEOTIDE SEQUENCE [LARGE SCALE GENOMIC DNA]</scope>
    <source>
        <strain evidence="1">NLD-2019</strain>
        <tissue evidence="1">Leaf</tissue>
    </source>
</reference>
<gene>
    <name evidence="1" type="ORF">E3N88_31303</name>
</gene>
<dbReference type="EMBL" id="SZYD01000015">
    <property type="protein sequence ID" value="KAD3642079.1"/>
    <property type="molecule type" value="Genomic_DNA"/>
</dbReference>
<evidence type="ECO:0000313" key="1">
    <source>
        <dbReference type="EMBL" id="KAD3642079.1"/>
    </source>
</evidence>
<evidence type="ECO:0000313" key="2">
    <source>
        <dbReference type="Proteomes" id="UP000326396"/>
    </source>
</evidence>
<dbReference type="Proteomes" id="UP000326396">
    <property type="component" value="Linkage Group LG5"/>
</dbReference>
<keyword evidence="2" id="KW-1185">Reference proteome</keyword>
<sequence length="104" mass="11927">MAGNRLRLKPYRYCKFCNSVVKSKELNRHEHSCLFKKAAAKASIIVMDGHCTFCKKIVRHTKDSPCKSEMVVGEGIERKQYVLSESMMEAYDLTKQILTALKPE</sequence>
<proteinExistence type="predicted"/>
<accession>A0A5N6MPX9</accession>
<protein>
    <submittedName>
        <fullName evidence="1">Uncharacterized protein</fullName>
    </submittedName>
</protein>
<comment type="caution">
    <text evidence="1">The sequence shown here is derived from an EMBL/GenBank/DDBJ whole genome shotgun (WGS) entry which is preliminary data.</text>
</comment>